<keyword evidence="1" id="KW-1133">Transmembrane helix</keyword>
<dbReference type="EMBL" id="MLJW01000033">
    <property type="protein sequence ID" value="OIR08153.1"/>
    <property type="molecule type" value="Genomic_DNA"/>
</dbReference>
<reference evidence="2" key="1">
    <citation type="submission" date="2016-10" db="EMBL/GenBank/DDBJ databases">
        <title>Sequence of Gallionella enrichment culture.</title>
        <authorList>
            <person name="Poehlein A."/>
            <person name="Muehling M."/>
            <person name="Daniel R."/>
        </authorList>
    </citation>
    <scope>NUCLEOTIDE SEQUENCE</scope>
</reference>
<feature type="transmembrane region" description="Helical" evidence="1">
    <location>
        <begin position="44"/>
        <end position="67"/>
    </location>
</feature>
<protein>
    <recommendedName>
        <fullName evidence="3">Lipopolysaccharide assembly protein A domain-containing protein</fullName>
    </recommendedName>
</protein>
<evidence type="ECO:0000313" key="2">
    <source>
        <dbReference type="EMBL" id="OIR08153.1"/>
    </source>
</evidence>
<evidence type="ECO:0000256" key="1">
    <source>
        <dbReference type="SAM" id="Phobius"/>
    </source>
</evidence>
<proteinExistence type="predicted"/>
<sequence length="80" mass="8721">MNIKLFLRTVLFLAILFVMLYVGMTNTGNIRFSLPLVWNKPVEQPAALIYFAIFAVGVIAGTLFNVGGGKGSRSPSKSKD</sequence>
<dbReference type="AlphaFoldDB" id="A0A1J5SI50"/>
<gene>
    <name evidence="2" type="ORF">GALL_96540</name>
</gene>
<name>A0A1J5SI50_9ZZZZ</name>
<feature type="transmembrane region" description="Helical" evidence="1">
    <location>
        <begin position="5"/>
        <end position="24"/>
    </location>
</feature>
<keyword evidence="1" id="KW-0812">Transmembrane</keyword>
<evidence type="ECO:0008006" key="3">
    <source>
        <dbReference type="Google" id="ProtNLM"/>
    </source>
</evidence>
<accession>A0A1J5SI50</accession>
<comment type="caution">
    <text evidence="2">The sequence shown here is derived from an EMBL/GenBank/DDBJ whole genome shotgun (WGS) entry which is preliminary data.</text>
</comment>
<organism evidence="2">
    <name type="scientific">mine drainage metagenome</name>
    <dbReference type="NCBI Taxonomy" id="410659"/>
    <lineage>
        <taxon>unclassified sequences</taxon>
        <taxon>metagenomes</taxon>
        <taxon>ecological metagenomes</taxon>
    </lineage>
</organism>
<keyword evidence="1" id="KW-0472">Membrane</keyword>